<evidence type="ECO:0000256" key="5">
    <source>
        <dbReference type="ARBA" id="ARBA00023136"/>
    </source>
</evidence>
<feature type="transmembrane region" description="Helical" evidence="6">
    <location>
        <begin position="22"/>
        <end position="46"/>
    </location>
</feature>
<dbReference type="Proteomes" id="UP000297295">
    <property type="component" value="Unassembled WGS sequence"/>
</dbReference>
<dbReference type="InterPro" id="IPR052027">
    <property type="entry name" value="PspC"/>
</dbReference>
<evidence type="ECO:0000256" key="4">
    <source>
        <dbReference type="ARBA" id="ARBA00022989"/>
    </source>
</evidence>
<gene>
    <name evidence="8" type="ORF">CUN85_02080</name>
</gene>
<sequence>MVAGVCSGIAQYFDVKPALVRIIFVALALVTGIWVGGLLYLILVIVMQDESSKKTGYT</sequence>
<evidence type="ECO:0000256" key="2">
    <source>
        <dbReference type="ARBA" id="ARBA00022475"/>
    </source>
</evidence>
<keyword evidence="2" id="KW-1003">Cell membrane</keyword>
<dbReference type="Pfam" id="PF04024">
    <property type="entry name" value="PspC"/>
    <property type="match status" value="1"/>
</dbReference>
<accession>A0A4E0QD52</accession>
<organism evidence="8 9">
    <name type="scientific">Methanolobus halotolerans</name>
    <dbReference type="NCBI Taxonomy" id="2052935"/>
    <lineage>
        <taxon>Archaea</taxon>
        <taxon>Methanobacteriati</taxon>
        <taxon>Methanobacteriota</taxon>
        <taxon>Stenosarchaea group</taxon>
        <taxon>Methanomicrobia</taxon>
        <taxon>Methanosarcinales</taxon>
        <taxon>Methanosarcinaceae</taxon>
        <taxon>Methanolobus</taxon>
    </lineage>
</organism>
<evidence type="ECO:0000313" key="8">
    <source>
        <dbReference type="EMBL" id="TGC11177.1"/>
    </source>
</evidence>
<evidence type="ECO:0000259" key="7">
    <source>
        <dbReference type="Pfam" id="PF04024"/>
    </source>
</evidence>
<protein>
    <recommendedName>
        <fullName evidence="7">Phage shock protein PspC N-terminal domain-containing protein</fullName>
    </recommendedName>
</protein>
<dbReference type="GO" id="GO:0005886">
    <property type="term" value="C:plasma membrane"/>
    <property type="evidence" value="ECO:0007669"/>
    <property type="project" value="UniProtKB-SubCell"/>
</dbReference>
<evidence type="ECO:0000256" key="3">
    <source>
        <dbReference type="ARBA" id="ARBA00022692"/>
    </source>
</evidence>
<proteinExistence type="predicted"/>
<dbReference type="PANTHER" id="PTHR33885:SF3">
    <property type="entry name" value="PHAGE SHOCK PROTEIN C"/>
    <property type="match status" value="1"/>
</dbReference>
<comment type="subcellular location">
    <subcellularLocation>
        <location evidence="1">Cell membrane</location>
        <topology evidence="1">Single-pass membrane protein</topology>
    </subcellularLocation>
</comment>
<keyword evidence="4 6" id="KW-1133">Transmembrane helix</keyword>
<name>A0A4E0QD52_9EURY</name>
<dbReference type="InterPro" id="IPR007168">
    <property type="entry name" value="Phageshock_PspC_N"/>
</dbReference>
<dbReference type="PANTHER" id="PTHR33885">
    <property type="entry name" value="PHAGE SHOCK PROTEIN C"/>
    <property type="match status" value="1"/>
</dbReference>
<dbReference type="OrthoDB" id="46827at224756"/>
<evidence type="ECO:0000256" key="6">
    <source>
        <dbReference type="SAM" id="Phobius"/>
    </source>
</evidence>
<dbReference type="EMBL" id="PGGK01000002">
    <property type="protein sequence ID" value="TGC11177.1"/>
    <property type="molecule type" value="Genomic_DNA"/>
</dbReference>
<evidence type="ECO:0000313" key="9">
    <source>
        <dbReference type="Proteomes" id="UP000297295"/>
    </source>
</evidence>
<evidence type="ECO:0000256" key="1">
    <source>
        <dbReference type="ARBA" id="ARBA00004162"/>
    </source>
</evidence>
<dbReference type="AlphaFoldDB" id="A0A4E0QD52"/>
<comment type="caution">
    <text evidence="8">The sequence shown here is derived from an EMBL/GenBank/DDBJ whole genome shotgun (WGS) entry which is preliminary data.</text>
</comment>
<feature type="domain" description="Phage shock protein PspC N-terminal" evidence="7">
    <location>
        <begin position="1"/>
        <end position="49"/>
    </location>
</feature>
<keyword evidence="5 6" id="KW-0472">Membrane</keyword>
<keyword evidence="9" id="KW-1185">Reference proteome</keyword>
<reference evidence="8 9" key="1">
    <citation type="submission" date="2017-11" db="EMBL/GenBank/DDBJ databases">
        <title>Isolation and Characterization of Methanogenic Archaea from Saline Meromictic Lake at Siberia.</title>
        <authorList>
            <person name="Shen Y."/>
            <person name="Huang H.-H."/>
            <person name="Lai M.-C."/>
            <person name="Chen S.-C."/>
        </authorList>
    </citation>
    <scope>NUCLEOTIDE SEQUENCE [LARGE SCALE GENOMIC DNA]</scope>
    <source>
        <strain evidence="8 9">SY-01</strain>
    </source>
</reference>
<keyword evidence="3 6" id="KW-0812">Transmembrane</keyword>